<dbReference type="Gene3D" id="1.10.10.10">
    <property type="entry name" value="Winged helix-like DNA-binding domain superfamily/Winged helix DNA-binding domain"/>
    <property type="match status" value="1"/>
</dbReference>
<dbReference type="Pfam" id="PF00196">
    <property type="entry name" value="GerE"/>
    <property type="match status" value="1"/>
</dbReference>
<evidence type="ECO:0000256" key="1">
    <source>
        <dbReference type="ARBA" id="ARBA00022741"/>
    </source>
</evidence>
<dbReference type="Pfam" id="PF13191">
    <property type="entry name" value="AAA_16"/>
    <property type="match status" value="1"/>
</dbReference>
<accession>A0ABV4Q6F3</accession>
<dbReference type="EMBL" id="JAXCEI010000002">
    <property type="protein sequence ID" value="MFA1538227.1"/>
    <property type="molecule type" value="Genomic_DNA"/>
</dbReference>
<sequence>MSLVQRYESAVLEELLADSLRARSAVAIISGDVGTGKSTLLGSVEKAAADSGAVFLHAVASALETGLPWGVVEQLLRGPHVPEAAAERATRLLNVHDLPLLVRFRGLWTVFRELTEDRPVVIGVDDVHHADGTSLRCLLYLVRRLRSARLLTLLTARHHPHLAGARLLAEFQHEPHSRLIELGPLSPDGVAAMLGRRLDAKSARSLARTFHEATAGNPALVRALVDDYFAGPEPSTPEGVMGDAFGRAVASFLLRHEFPVPEVAGAVAVLGKPLPPKLLGALLGIDEESAARAVATLTSAHLLDGGRFRHGAARAAIAGYLPAGERATLHLRAARLLRAEGVPAAEVAEHIVAGNHGEDAPWAVPVLQEAAVQALTCDDLETGIRFLRAAHQMCGDERRRAAIAAVLADAEWRIDPTMVRRRLPELRLALREDLLDGRYAIAPLTFLLWQGRVPEALRMLDASARGDPRGPDGGRPADADVIPPRLWPSYLYPELSVVEPEPSGVGAPDGSEPAWGGIGQDAAAALVTNLAHGAVTDALVSAERLLERSRLNQRTFVPLGIALGTLTYGAPAARAAAWCDSLLDEAAARRSPTWLAFFTALRALLHLRQGELPAAEERAGAALDLIPAEGWGVVIGIPLSCVILARTFRGRQREAGELLDVAVPEAMFRTPMGQHYLYARAQHHLAAKRFRAALDDFRACGAVPAPPGSGVEPWRAGAAQALIALGDPAGARRLVDEALALANPAHARIRGMTLRVKAATHDPRDRPALLDEAVRLLDGCGDRLELLRALADLADVHHRLGDPDRGRQLARRADVLARQCGLPDLPSVRDGEEDGDALHRLSDAERRVAELAAAGYTNREIAAKLYITVSTVEQHLTKVYRKLNVKRLTLKDAIHTPPDP</sequence>
<name>A0ABV4Q6F3_9ACTN</name>
<comment type="caution">
    <text evidence="4">The sequence shown here is derived from an EMBL/GenBank/DDBJ whole genome shotgun (WGS) entry which is preliminary data.</text>
</comment>
<dbReference type="SUPFAM" id="SSF48452">
    <property type="entry name" value="TPR-like"/>
    <property type="match status" value="1"/>
</dbReference>
<dbReference type="PROSITE" id="PS50043">
    <property type="entry name" value="HTH_LUXR_2"/>
    <property type="match status" value="1"/>
</dbReference>
<dbReference type="InterPro" id="IPR036388">
    <property type="entry name" value="WH-like_DNA-bd_sf"/>
</dbReference>
<dbReference type="SUPFAM" id="SSF52540">
    <property type="entry name" value="P-loop containing nucleoside triphosphate hydrolases"/>
    <property type="match status" value="1"/>
</dbReference>
<dbReference type="CDD" id="cd06170">
    <property type="entry name" value="LuxR_C_like"/>
    <property type="match status" value="1"/>
</dbReference>
<dbReference type="InterPro" id="IPR000792">
    <property type="entry name" value="Tscrpt_reg_LuxR_C"/>
</dbReference>
<gene>
    <name evidence="4" type="ORF">SM611_04730</name>
</gene>
<keyword evidence="5" id="KW-1185">Reference proteome</keyword>
<dbReference type="InterPro" id="IPR027417">
    <property type="entry name" value="P-loop_NTPase"/>
</dbReference>
<reference evidence="4 5" key="1">
    <citation type="submission" date="2023-11" db="EMBL/GenBank/DDBJ databases">
        <title>Actinomadura monticuli sp. nov., isolated from volcanic ash.</title>
        <authorList>
            <person name="Lee S.D."/>
            <person name="Yang H."/>
            <person name="Kim I.S."/>
        </authorList>
    </citation>
    <scope>NUCLEOTIDE SEQUENCE [LARGE SCALE GENOMIC DNA]</scope>
    <source>
        <strain evidence="4 5">DLS-62</strain>
    </source>
</reference>
<feature type="domain" description="HTH luxR-type" evidence="3">
    <location>
        <begin position="834"/>
        <end position="900"/>
    </location>
</feature>
<dbReference type="Gene3D" id="1.25.40.10">
    <property type="entry name" value="Tetratricopeptide repeat domain"/>
    <property type="match status" value="1"/>
</dbReference>
<keyword evidence="1" id="KW-0547">Nucleotide-binding</keyword>
<dbReference type="PANTHER" id="PTHR16305">
    <property type="entry name" value="TESTICULAR SOLUBLE ADENYLYL CYCLASE"/>
    <property type="match status" value="1"/>
</dbReference>
<dbReference type="InterPro" id="IPR016032">
    <property type="entry name" value="Sig_transdc_resp-reg_C-effctor"/>
</dbReference>
<dbReference type="InterPro" id="IPR011990">
    <property type="entry name" value="TPR-like_helical_dom_sf"/>
</dbReference>
<evidence type="ECO:0000313" key="4">
    <source>
        <dbReference type="EMBL" id="MFA1538227.1"/>
    </source>
</evidence>
<organism evidence="4 5">
    <name type="scientific">Actinomadura monticuli</name>
    <dbReference type="NCBI Taxonomy" id="3097367"/>
    <lineage>
        <taxon>Bacteria</taxon>
        <taxon>Bacillati</taxon>
        <taxon>Actinomycetota</taxon>
        <taxon>Actinomycetes</taxon>
        <taxon>Streptosporangiales</taxon>
        <taxon>Thermomonosporaceae</taxon>
        <taxon>Actinomadura</taxon>
    </lineage>
</organism>
<dbReference type="InterPro" id="IPR041664">
    <property type="entry name" value="AAA_16"/>
</dbReference>
<protein>
    <submittedName>
        <fullName evidence="4">LuxR C-terminal-related transcriptional regulator</fullName>
    </submittedName>
</protein>
<proteinExistence type="predicted"/>
<keyword evidence="2" id="KW-0067">ATP-binding</keyword>
<evidence type="ECO:0000256" key="2">
    <source>
        <dbReference type="ARBA" id="ARBA00022840"/>
    </source>
</evidence>
<evidence type="ECO:0000259" key="3">
    <source>
        <dbReference type="PROSITE" id="PS50043"/>
    </source>
</evidence>
<dbReference type="RefSeq" id="WP_371947567.1">
    <property type="nucleotide sequence ID" value="NZ_JAXCEI010000002.1"/>
</dbReference>
<dbReference type="SUPFAM" id="SSF46894">
    <property type="entry name" value="C-terminal effector domain of the bipartite response regulators"/>
    <property type="match status" value="1"/>
</dbReference>
<dbReference type="SMART" id="SM00421">
    <property type="entry name" value="HTH_LUXR"/>
    <property type="match status" value="1"/>
</dbReference>
<dbReference type="PANTHER" id="PTHR16305:SF35">
    <property type="entry name" value="TRANSCRIPTIONAL ACTIVATOR DOMAIN"/>
    <property type="match status" value="1"/>
</dbReference>
<evidence type="ECO:0000313" key="5">
    <source>
        <dbReference type="Proteomes" id="UP001569963"/>
    </source>
</evidence>
<dbReference type="PRINTS" id="PR00038">
    <property type="entry name" value="HTHLUXR"/>
</dbReference>
<dbReference type="Proteomes" id="UP001569963">
    <property type="component" value="Unassembled WGS sequence"/>
</dbReference>